<dbReference type="RefSeq" id="XP_016437231.1">
    <property type="nucleotide sequence ID" value="XM_016581745.1"/>
</dbReference>
<proteinExistence type="predicted"/>
<name>A0A1S3XBE2_TOBAC</name>
<dbReference type="STRING" id="4097.A0A1S3XBE2"/>
<dbReference type="AlphaFoldDB" id="A0A1S3XBE2"/>
<feature type="region of interest" description="Disordered" evidence="1">
    <location>
        <begin position="44"/>
        <end position="64"/>
    </location>
</feature>
<dbReference type="PANTHER" id="PTHR11439:SF483">
    <property type="entry name" value="PEPTIDE SYNTHASE GLIP-LIKE, PUTATIVE (AFU_ORTHOLOGUE AFUA_3G12920)-RELATED"/>
    <property type="match status" value="1"/>
</dbReference>
<dbReference type="PaxDb" id="4097-A0A1S3XBE2"/>
<sequence length="211" mass="24096">MNMMGEFIFFLGPRTQQSEKATFICQTKYTKELTQKFRMSNAKVLGTPMSPSSTLDKDEGGKPVDESKYDGIIGSLLYLTASRPNIIFSIFKCARFHSTPKESHLTAAKRIIRYLIEPHLIDYELYDDARSLNDRVLGKCPMEEVLESLTPKNPKMDLNSSVESDIKFWDTPNKDTFITFKEKSIAHGKIIDPVDMESLNYKVKGLFEFQG</sequence>
<evidence type="ECO:0000313" key="2">
    <source>
        <dbReference type="RefSeq" id="XP_016437231.1"/>
    </source>
</evidence>
<dbReference type="OrthoDB" id="128382at2759"/>
<reference evidence="2" key="1">
    <citation type="submission" date="2025-08" db="UniProtKB">
        <authorList>
            <consortium name="RefSeq"/>
        </authorList>
    </citation>
    <scope>IDENTIFICATION</scope>
</reference>
<dbReference type="KEGG" id="nta:107763275"/>
<dbReference type="PANTHER" id="PTHR11439">
    <property type="entry name" value="GAG-POL-RELATED RETROTRANSPOSON"/>
    <property type="match status" value="1"/>
</dbReference>
<evidence type="ECO:0000256" key="1">
    <source>
        <dbReference type="SAM" id="MobiDB-lite"/>
    </source>
</evidence>
<feature type="compositionally biased region" description="Basic and acidic residues" evidence="1">
    <location>
        <begin position="55"/>
        <end position="64"/>
    </location>
</feature>
<organism evidence="2">
    <name type="scientific">Nicotiana tabacum</name>
    <name type="common">Common tobacco</name>
    <dbReference type="NCBI Taxonomy" id="4097"/>
    <lineage>
        <taxon>Eukaryota</taxon>
        <taxon>Viridiplantae</taxon>
        <taxon>Streptophyta</taxon>
        <taxon>Embryophyta</taxon>
        <taxon>Tracheophyta</taxon>
        <taxon>Spermatophyta</taxon>
        <taxon>Magnoliopsida</taxon>
        <taxon>eudicotyledons</taxon>
        <taxon>Gunneridae</taxon>
        <taxon>Pentapetalae</taxon>
        <taxon>asterids</taxon>
        <taxon>lamiids</taxon>
        <taxon>Solanales</taxon>
        <taxon>Solanaceae</taxon>
        <taxon>Nicotianoideae</taxon>
        <taxon>Nicotianeae</taxon>
        <taxon>Nicotiana</taxon>
    </lineage>
</organism>
<gene>
    <name evidence="2" type="primary">LOC107763275</name>
</gene>
<accession>A0A1S3XBE2</accession>
<protein>
    <submittedName>
        <fullName evidence="2">Uncharacterized mitochondrial protein AtMg00810-like</fullName>
    </submittedName>
</protein>